<organism evidence="2 3">
    <name type="scientific">Protopolystoma xenopodis</name>
    <dbReference type="NCBI Taxonomy" id="117903"/>
    <lineage>
        <taxon>Eukaryota</taxon>
        <taxon>Metazoa</taxon>
        <taxon>Spiralia</taxon>
        <taxon>Lophotrochozoa</taxon>
        <taxon>Platyhelminthes</taxon>
        <taxon>Monogenea</taxon>
        <taxon>Polyopisthocotylea</taxon>
        <taxon>Polystomatidea</taxon>
        <taxon>Polystomatidae</taxon>
        <taxon>Protopolystoma</taxon>
    </lineage>
</organism>
<feature type="compositionally biased region" description="Polar residues" evidence="1">
    <location>
        <begin position="57"/>
        <end position="73"/>
    </location>
</feature>
<feature type="region of interest" description="Disordered" evidence="1">
    <location>
        <begin position="98"/>
        <end position="125"/>
    </location>
</feature>
<comment type="caution">
    <text evidence="2">The sequence shown here is derived from an EMBL/GenBank/DDBJ whole genome shotgun (WGS) entry which is preliminary data.</text>
</comment>
<sequence length="165" mass="16594">IAIVQRSHLPGPGPSSAPRTHRPTSNTSSTASPLPSSTVSPAHCSPTCRPSLPGNAPRNTSVATGAQKNSCSPAASGCFASVRSDSLLPTSSSLVGMTSSLPVSTMQTSGSGGRAATSMSRRSDAGRITATARSGLTSTGTRVSRRFKVLTLTLALKLSLSSVIG</sequence>
<dbReference type="Proteomes" id="UP000784294">
    <property type="component" value="Unassembled WGS sequence"/>
</dbReference>
<evidence type="ECO:0000313" key="3">
    <source>
        <dbReference type="Proteomes" id="UP000784294"/>
    </source>
</evidence>
<dbReference type="AlphaFoldDB" id="A0A3S5C8H2"/>
<feature type="non-terminal residue" evidence="2">
    <location>
        <position position="1"/>
    </location>
</feature>
<keyword evidence="3" id="KW-1185">Reference proteome</keyword>
<feature type="compositionally biased region" description="Polar residues" evidence="1">
    <location>
        <begin position="98"/>
        <end position="109"/>
    </location>
</feature>
<name>A0A3S5C8H2_9PLAT</name>
<protein>
    <submittedName>
        <fullName evidence="2">Uncharacterized protein</fullName>
    </submittedName>
</protein>
<feature type="compositionally biased region" description="Low complexity" evidence="1">
    <location>
        <begin position="23"/>
        <end position="41"/>
    </location>
</feature>
<evidence type="ECO:0000256" key="1">
    <source>
        <dbReference type="SAM" id="MobiDB-lite"/>
    </source>
</evidence>
<proteinExistence type="predicted"/>
<accession>A0A3S5C8H2</accession>
<gene>
    <name evidence="2" type="ORF">PXEA_LOCUS35654</name>
</gene>
<reference evidence="2" key="1">
    <citation type="submission" date="2018-11" db="EMBL/GenBank/DDBJ databases">
        <authorList>
            <consortium name="Pathogen Informatics"/>
        </authorList>
    </citation>
    <scope>NUCLEOTIDE SEQUENCE</scope>
</reference>
<dbReference type="EMBL" id="CAAALY010273159">
    <property type="protein sequence ID" value="VEL42214.1"/>
    <property type="molecule type" value="Genomic_DNA"/>
</dbReference>
<feature type="region of interest" description="Disordered" evidence="1">
    <location>
        <begin position="1"/>
        <end position="73"/>
    </location>
</feature>
<evidence type="ECO:0000313" key="2">
    <source>
        <dbReference type="EMBL" id="VEL42214.1"/>
    </source>
</evidence>